<comment type="caution">
    <text evidence="9">The sequence shown here is derived from an EMBL/GenBank/DDBJ whole genome shotgun (WGS) entry which is preliminary data.</text>
</comment>
<reference evidence="9 10" key="1">
    <citation type="journal article" date="2012" name="J. Bacteriol.">
        <title>Genome Sequence of Nitratireductor indicus Type Strain C115.</title>
        <authorList>
            <person name="Lai Q."/>
            <person name="Li G."/>
            <person name="Yu Z."/>
            <person name="Shao Z."/>
        </authorList>
    </citation>
    <scope>NUCLEOTIDE SEQUENCE [LARGE SCALE GENOMIC DNA]</scope>
    <source>
        <strain evidence="9 10">C115</strain>
    </source>
</reference>
<comment type="function">
    <text evidence="5">Poorly processive, error-prone DNA polymerase involved in untargeted mutagenesis. Copies undamaged DNA at stalled replication forks, which arise in vivo from mismatched or misaligned primer ends. These misaligned primers can be extended by PolIV. Exhibits no 3'-5' exonuclease (proofreading) activity. May be involved in translesional synthesis, in conjunction with the beta clamp from PolIII.</text>
</comment>
<feature type="domain" description="UmuC" evidence="7">
    <location>
        <begin position="2"/>
        <end position="123"/>
    </location>
</feature>
<evidence type="ECO:0000256" key="4">
    <source>
        <dbReference type="ARBA" id="ARBA00022763"/>
    </source>
</evidence>
<organism evidence="9 10">
    <name type="scientific">Nitratireductor indicus C115</name>
    <dbReference type="NCBI Taxonomy" id="1231190"/>
    <lineage>
        <taxon>Bacteria</taxon>
        <taxon>Pseudomonadati</taxon>
        <taxon>Pseudomonadota</taxon>
        <taxon>Alphaproteobacteria</taxon>
        <taxon>Hyphomicrobiales</taxon>
        <taxon>Phyllobacteriaceae</taxon>
        <taxon>Nitratireductor</taxon>
    </lineage>
</organism>
<evidence type="ECO:0000256" key="5">
    <source>
        <dbReference type="ARBA" id="ARBA00025589"/>
    </source>
</evidence>
<dbReference type="PANTHER" id="PTHR35369">
    <property type="entry name" value="BLR3025 PROTEIN-RELATED"/>
    <property type="match status" value="1"/>
</dbReference>
<evidence type="ECO:0000313" key="9">
    <source>
        <dbReference type="EMBL" id="EKF40590.1"/>
    </source>
</evidence>
<dbReference type="OrthoDB" id="9788640at2"/>
<dbReference type="InterPro" id="IPR050356">
    <property type="entry name" value="SulA_CellDiv_inhibitor"/>
</dbReference>
<comment type="cofactor">
    <cofactor evidence="1">
        <name>Mg(2+)</name>
        <dbReference type="ChEBI" id="CHEBI:18420"/>
    </cofactor>
</comment>
<dbReference type="InterPro" id="IPR001126">
    <property type="entry name" value="UmuC"/>
</dbReference>
<dbReference type="InterPro" id="IPR043502">
    <property type="entry name" value="DNA/RNA_pol_sf"/>
</dbReference>
<keyword evidence="9" id="KW-0808">Transferase</keyword>
<dbReference type="CDD" id="cd03468">
    <property type="entry name" value="PolY_like"/>
    <property type="match status" value="1"/>
</dbReference>
<proteinExistence type="predicted"/>
<evidence type="ECO:0000259" key="7">
    <source>
        <dbReference type="Pfam" id="PF00817"/>
    </source>
</evidence>
<keyword evidence="10" id="KW-1185">Reference proteome</keyword>
<gene>
    <name evidence="9" type="ORF">NA8A_19615</name>
</gene>
<feature type="domain" description="DNA polymerase Y-family little finger" evidence="8">
    <location>
        <begin position="219"/>
        <end position="307"/>
    </location>
</feature>
<dbReference type="GO" id="GO:0006281">
    <property type="term" value="P:DNA repair"/>
    <property type="evidence" value="ECO:0007669"/>
    <property type="project" value="InterPro"/>
</dbReference>
<dbReference type="eggNOG" id="COG0389">
    <property type="taxonomic scope" value="Bacteria"/>
</dbReference>
<protein>
    <recommendedName>
        <fullName evidence="3">DNA-directed DNA polymerase</fullName>
        <ecNumber evidence="3">2.7.7.7</ecNumber>
    </recommendedName>
</protein>
<evidence type="ECO:0000256" key="3">
    <source>
        <dbReference type="ARBA" id="ARBA00012417"/>
    </source>
</evidence>
<evidence type="ECO:0000313" key="10">
    <source>
        <dbReference type="Proteomes" id="UP000007374"/>
    </source>
</evidence>
<dbReference type="PANTHER" id="PTHR35369:SF2">
    <property type="entry name" value="BLR3025 PROTEIN"/>
    <property type="match status" value="1"/>
</dbReference>
<accession>K2NMG6</accession>
<comment type="catalytic activity">
    <reaction evidence="6">
        <text>DNA(n) + a 2'-deoxyribonucleoside 5'-triphosphate = DNA(n+1) + diphosphate</text>
        <dbReference type="Rhea" id="RHEA:22508"/>
        <dbReference type="Rhea" id="RHEA-COMP:17339"/>
        <dbReference type="Rhea" id="RHEA-COMP:17340"/>
        <dbReference type="ChEBI" id="CHEBI:33019"/>
        <dbReference type="ChEBI" id="CHEBI:61560"/>
        <dbReference type="ChEBI" id="CHEBI:173112"/>
        <dbReference type="EC" id="2.7.7.7"/>
    </reaction>
</comment>
<dbReference type="AlphaFoldDB" id="K2NMG6"/>
<dbReference type="GO" id="GO:0016740">
    <property type="term" value="F:transferase activity"/>
    <property type="evidence" value="ECO:0007669"/>
    <property type="project" value="UniProtKB-KW"/>
</dbReference>
<evidence type="ECO:0000256" key="6">
    <source>
        <dbReference type="ARBA" id="ARBA00049244"/>
    </source>
</evidence>
<dbReference type="GO" id="GO:0003684">
    <property type="term" value="F:damaged DNA binding"/>
    <property type="evidence" value="ECO:0007669"/>
    <property type="project" value="InterPro"/>
</dbReference>
<dbReference type="Pfam" id="PF11799">
    <property type="entry name" value="IMS_C"/>
    <property type="match status" value="1"/>
</dbReference>
<dbReference type="EMBL" id="AMSI01000016">
    <property type="protein sequence ID" value="EKF40590.1"/>
    <property type="molecule type" value="Genomic_DNA"/>
</dbReference>
<sequence length="488" mass="53879">MPFALVTASDSGQRLTALSPAAERLGLTRGMALADARAIHPALQIAHADPRGDERALARLALWCQCLSPYTRPDAPDGVSLDITGCAHLFGGEEGLAELLARRLTHFGLGARLVIAPTIGAAWGLARHGPAPHLIVARMDLAAMLAPLPIAALRLEETTLSAMEKLGLRRIGDLIGKPRAPLAARFGALALRRLDEALGHEEESFRPLNPPTLHRVQCRFAEPIITLEAIEIAIRRLAEDIAAQLETAAKGARRLELRLFRVDGWFESLALATSTPTRDARHIARLLGERLDRIEDRAGFGFEAADLTAPSVENLAARQGDLDMSEQTDNDIAPLLDRLVNRFGASNVTRPLPQQSYLPERASRNACVLKPARSHDWRAHARMVQDGAAFARPLFLFAVPEPVNTLAGVPDGPPTRFEWRRVSHRVINAEGPERIAPEWWRAPLGASRKTRDYYRIEDEAGRRFWLFRDGLYERGGDMPRWFIHGVFA</sequence>
<evidence type="ECO:0000256" key="2">
    <source>
        <dbReference type="ARBA" id="ARBA00011245"/>
    </source>
</evidence>
<dbReference type="Pfam" id="PF00817">
    <property type="entry name" value="IMS"/>
    <property type="match status" value="1"/>
</dbReference>
<comment type="subunit">
    <text evidence="2">Monomer.</text>
</comment>
<evidence type="ECO:0000259" key="8">
    <source>
        <dbReference type="Pfam" id="PF11799"/>
    </source>
</evidence>
<name>K2NMG6_9HYPH</name>
<dbReference type="InterPro" id="IPR017961">
    <property type="entry name" value="DNA_pol_Y-fam_little_finger"/>
</dbReference>
<keyword evidence="4" id="KW-0227">DNA damage</keyword>
<dbReference type="STRING" id="721133.SAMN05216176_103456"/>
<dbReference type="EC" id="2.7.7.7" evidence="3"/>
<evidence type="ECO:0000256" key="1">
    <source>
        <dbReference type="ARBA" id="ARBA00001946"/>
    </source>
</evidence>
<dbReference type="Proteomes" id="UP000007374">
    <property type="component" value="Unassembled WGS sequence"/>
</dbReference>
<dbReference type="SUPFAM" id="SSF56672">
    <property type="entry name" value="DNA/RNA polymerases"/>
    <property type="match status" value="1"/>
</dbReference>
<dbReference type="PATRIC" id="fig|1231190.3.peg.4049"/>